<name>A0A9D1JKN5_9FIRM</name>
<gene>
    <name evidence="1" type="ORF">IAB44_12950</name>
</gene>
<accession>A0A9D1JKN5</accession>
<dbReference type="EMBL" id="DVIQ01000080">
    <property type="protein sequence ID" value="HIS32431.1"/>
    <property type="molecule type" value="Genomic_DNA"/>
</dbReference>
<proteinExistence type="predicted"/>
<organism evidence="1 2">
    <name type="scientific">Candidatus Limivivens intestinipullorum</name>
    <dbReference type="NCBI Taxonomy" id="2840858"/>
    <lineage>
        <taxon>Bacteria</taxon>
        <taxon>Bacillati</taxon>
        <taxon>Bacillota</taxon>
        <taxon>Clostridia</taxon>
        <taxon>Lachnospirales</taxon>
        <taxon>Lachnospiraceae</taxon>
        <taxon>Lachnospiraceae incertae sedis</taxon>
        <taxon>Candidatus Limivivens</taxon>
    </lineage>
</organism>
<evidence type="ECO:0000313" key="1">
    <source>
        <dbReference type="EMBL" id="HIS32431.1"/>
    </source>
</evidence>
<reference evidence="1" key="1">
    <citation type="submission" date="2020-10" db="EMBL/GenBank/DDBJ databases">
        <authorList>
            <person name="Gilroy R."/>
        </authorList>
    </citation>
    <scope>NUCLEOTIDE SEQUENCE</scope>
    <source>
        <strain evidence="1">CHK190-19873</strain>
    </source>
</reference>
<dbReference type="AlphaFoldDB" id="A0A9D1JKN5"/>
<sequence>MAHEHYLKDTSYSCDITLTLEYSTDKVNWEEEESWTDTFSGMRGSYSESKAVYSGYYYRTVATVKVYDKYGNHVETAEVEGSAVRY</sequence>
<reference evidence="1" key="2">
    <citation type="journal article" date="2021" name="PeerJ">
        <title>Extensive microbial diversity within the chicken gut microbiome revealed by metagenomics and culture.</title>
        <authorList>
            <person name="Gilroy R."/>
            <person name="Ravi A."/>
            <person name="Getino M."/>
            <person name="Pursley I."/>
            <person name="Horton D.L."/>
            <person name="Alikhan N.F."/>
            <person name="Baker D."/>
            <person name="Gharbi K."/>
            <person name="Hall N."/>
            <person name="Watson M."/>
            <person name="Adriaenssens E.M."/>
            <person name="Foster-Nyarko E."/>
            <person name="Jarju S."/>
            <person name="Secka A."/>
            <person name="Antonio M."/>
            <person name="Oren A."/>
            <person name="Chaudhuri R.R."/>
            <person name="La Ragione R."/>
            <person name="Hildebrand F."/>
            <person name="Pallen M.J."/>
        </authorList>
    </citation>
    <scope>NUCLEOTIDE SEQUENCE</scope>
    <source>
        <strain evidence="1">CHK190-19873</strain>
    </source>
</reference>
<dbReference type="Proteomes" id="UP000823935">
    <property type="component" value="Unassembled WGS sequence"/>
</dbReference>
<protein>
    <submittedName>
        <fullName evidence="1">Uncharacterized protein</fullName>
    </submittedName>
</protein>
<comment type="caution">
    <text evidence="1">The sequence shown here is derived from an EMBL/GenBank/DDBJ whole genome shotgun (WGS) entry which is preliminary data.</text>
</comment>
<evidence type="ECO:0000313" key="2">
    <source>
        <dbReference type="Proteomes" id="UP000823935"/>
    </source>
</evidence>